<dbReference type="InterPro" id="IPR040451">
    <property type="entry name" value="GH81_N"/>
</dbReference>
<dbReference type="PANTHER" id="PTHR31983">
    <property type="entry name" value="ENDO-1,3(4)-BETA-GLUCANASE 1"/>
    <property type="match status" value="1"/>
</dbReference>
<evidence type="ECO:0000259" key="13">
    <source>
        <dbReference type="Pfam" id="PF17652"/>
    </source>
</evidence>
<dbReference type="EMBL" id="JAULSR010000002">
    <property type="protein sequence ID" value="KAK0628826.1"/>
    <property type="molecule type" value="Genomic_DNA"/>
</dbReference>
<organism evidence="14 15">
    <name type="scientific">Bombardia bombarda</name>
    <dbReference type="NCBI Taxonomy" id="252184"/>
    <lineage>
        <taxon>Eukaryota</taxon>
        <taxon>Fungi</taxon>
        <taxon>Dikarya</taxon>
        <taxon>Ascomycota</taxon>
        <taxon>Pezizomycotina</taxon>
        <taxon>Sordariomycetes</taxon>
        <taxon>Sordariomycetidae</taxon>
        <taxon>Sordariales</taxon>
        <taxon>Lasiosphaeriaceae</taxon>
        <taxon>Bombardia</taxon>
    </lineage>
</organism>
<feature type="chain" id="PRO_5041432278" description="glucan endo-1,3-beta-D-glucosidase" evidence="11">
    <location>
        <begin position="17"/>
        <end position="881"/>
    </location>
</feature>
<keyword evidence="11" id="KW-0732">Signal</keyword>
<dbReference type="InterPro" id="IPR040720">
    <property type="entry name" value="GH81_C"/>
</dbReference>
<name>A0AA39X817_9PEZI</name>
<dbReference type="Proteomes" id="UP001174934">
    <property type="component" value="Unassembled WGS sequence"/>
</dbReference>
<keyword evidence="7" id="KW-0961">Cell wall biogenesis/degradation</keyword>
<feature type="region of interest" description="Disordered" evidence="9">
    <location>
        <begin position="35"/>
        <end position="55"/>
    </location>
</feature>
<dbReference type="Pfam" id="PF03639">
    <property type="entry name" value="Glyco_hydro_81"/>
    <property type="match status" value="1"/>
</dbReference>
<feature type="signal peptide" evidence="11">
    <location>
        <begin position="1"/>
        <end position="16"/>
    </location>
</feature>
<dbReference type="PROSITE" id="PS52008">
    <property type="entry name" value="GH81"/>
    <property type="match status" value="1"/>
</dbReference>
<protein>
    <recommendedName>
        <fullName evidence="3">glucan endo-1,3-beta-D-glucosidase</fullName>
        <ecNumber evidence="3">3.2.1.39</ecNumber>
    </recommendedName>
</protein>
<keyword evidence="5" id="KW-0119">Carbohydrate metabolism</keyword>
<dbReference type="Gene3D" id="1.10.287.1170">
    <property type="entry name" value="glycoside hydrolase family 81 endo-[beta] glucanase"/>
    <property type="match status" value="1"/>
</dbReference>
<evidence type="ECO:0000256" key="2">
    <source>
        <dbReference type="ARBA" id="ARBA00010730"/>
    </source>
</evidence>
<evidence type="ECO:0000259" key="12">
    <source>
        <dbReference type="Pfam" id="PF03639"/>
    </source>
</evidence>
<dbReference type="GO" id="GO:0071555">
    <property type="term" value="P:cell wall organization"/>
    <property type="evidence" value="ECO:0007669"/>
    <property type="project" value="UniProtKB-KW"/>
</dbReference>
<evidence type="ECO:0000256" key="1">
    <source>
        <dbReference type="ARBA" id="ARBA00000382"/>
    </source>
</evidence>
<comment type="caution">
    <text evidence="14">The sequence shown here is derived from an EMBL/GenBank/DDBJ whole genome shotgun (WGS) entry which is preliminary data.</text>
</comment>
<keyword evidence="10" id="KW-0812">Transmembrane</keyword>
<dbReference type="FunFam" id="1.10.287.1170:FF:000001">
    <property type="entry name" value="Endo-1,3-beta-glucanase Engl1"/>
    <property type="match status" value="1"/>
</dbReference>
<evidence type="ECO:0000256" key="6">
    <source>
        <dbReference type="ARBA" id="ARBA00023295"/>
    </source>
</evidence>
<dbReference type="GO" id="GO:0009986">
    <property type="term" value="C:cell surface"/>
    <property type="evidence" value="ECO:0007669"/>
    <property type="project" value="TreeGrafter"/>
</dbReference>
<dbReference type="AlphaFoldDB" id="A0AA39X817"/>
<evidence type="ECO:0000313" key="15">
    <source>
        <dbReference type="Proteomes" id="UP001174934"/>
    </source>
</evidence>
<evidence type="ECO:0000256" key="4">
    <source>
        <dbReference type="ARBA" id="ARBA00022801"/>
    </source>
</evidence>
<keyword evidence="10" id="KW-0472">Membrane</keyword>
<evidence type="ECO:0000256" key="10">
    <source>
        <dbReference type="SAM" id="Phobius"/>
    </source>
</evidence>
<gene>
    <name evidence="14" type="ORF">B0T17DRAFT_489279</name>
</gene>
<dbReference type="Gene3D" id="1.20.5.420">
    <property type="entry name" value="Immunoglobulin FC, subunit C"/>
    <property type="match status" value="1"/>
</dbReference>
<evidence type="ECO:0000256" key="3">
    <source>
        <dbReference type="ARBA" id="ARBA00012780"/>
    </source>
</evidence>
<proteinExistence type="inferred from homology"/>
<sequence>MLLLLTILLQASVSQGSPARYHDKRYSRLPHRVLLTESSPKTAENSKTTPSPLGISGAETPLYGWDITTTRARDSAFTSTPSSTSTVPVITSVAPAGTVQILPFDRVPSTGFIPSVLETAGHITTAPILTSSIPKPTSLLTTASKLPLPEKPIINNKMVSSNIFQDPIATDSPPANIAKKKDHPAPRLGIAGTPPLQTNKFYANFFLGSQAAPTYLHPYAIAWAKGKGASASWGMSISHTEANQRVYGQVSSISGAVSYYINPVGIQSVCISAKELGSTTALTTDSLTDFSARVSLRPSPQAPAAIQFPLVQGSAFVTAIFNGSTPLIQTGVFYKTVTRSTKEAKPGITKYKLHLEDGATWLLYAHHTKGDPLDLQVINNGLAQAKGPFYGILQVAKDPGNGESTYDAACGVYATGVDLSGSVKDSQGSYTFSFKKTGMILTTLAMFALPHHQTSFDKDTRAKMTNVRLQTTTKGIAVAVMADSWKMVETELPTNIGFGPWSPKAGSVSALSSTARTFIHNIALQEISQNILQQTNQNSMYFSGKALAKFATVLISINDILGDKALAQTGLTQLKVAFSRFAENKQQYPLVYEYGWGGVVSSATYVTGNAGADFGNSYYNDHHFHYGYFIYCAAVIGHLDPSWILSNKPYVNTLVRDIANPSAQDKFFPVSRYFDWYHGHSWAHGLFESLDGKDQESSSEDSMHAYAIKMWGTVSGDQNMAARGNLMLAIQARAFQKYYLYTRNNTVQPSNFISNKVAGILFENKIDHTTYFGANTEYVQGIHMLPLLPHTPLVRSPDFVAEEWNTFFSSGRAGSVVGGWKGILFGNYATIDPRGAYAFFSQPGFDPSWIDGGASLTWYLCYSAGMLFLFPFCCLFSGSWS</sequence>
<feature type="domain" description="Glycosyl hydrolase family 81 C-terminal" evidence="13">
    <location>
        <begin position="511"/>
        <end position="860"/>
    </location>
</feature>
<keyword evidence="4 14" id="KW-0378">Hydrolase</keyword>
<evidence type="ECO:0000256" key="11">
    <source>
        <dbReference type="SAM" id="SignalP"/>
    </source>
</evidence>
<dbReference type="InterPro" id="IPR005200">
    <property type="entry name" value="Endo-beta-glucanase"/>
</dbReference>
<evidence type="ECO:0000256" key="9">
    <source>
        <dbReference type="SAM" id="MobiDB-lite"/>
    </source>
</evidence>
<evidence type="ECO:0000256" key="5">
    <source>
        <dbReference type="ARBA" id="ARBA00023277"/>
    </source>
</evidence>
<feature type="domain" description="Glycosyl hydrolase family 81 N-terminal" evidence="12">
    <location>
        <begin position="183"/>
        <end position="503"/>
    </location>
</feature>
<keyword evidence="10" id="KW-1133">Transmembrane helix</keyword>
<comment type="similarity">
    <text evidence="2">Belongs to the glycosyl hydrolase 81 family.</text>
</comment>
<dbReference type="GO" id="GO:0052861">
    <property type="term" value="F:endo-1,3(4)-beta-glucanase activity"/>
    <property type="evidence" value="ECO:0007669"/>
    <property type="project" value="InterPro"/>
</dbReference>
<evidence type="ECO:0000313" key="14">
    <source>
        <dbReference type="EMBL" id="KAK0628826.1"/>
    </source>
</evidence>
<keyword evidence="6" id="KW-0326">Glycosidase</keyword>
<dbReference type="GO" id="GO:0042973">
    <property type="term" value="F:glucan endo-1,3-beta-D-glucosidase activity"/>
    <property type="evidence" value="ECO:0007669"/>
    <property type="project" value="UniProtKB-EC"/>
</dbReference>
<dbReference type="Gene3D" id="2.70.98.30">
    <property type="entry name" value="Golgi alpha-mannosidase II, domain 4"/>
    <property type="match status" value="1"/>
</dbReference>
<dbReference type="PANTHER" id="PTHR31983:SF0">
    <property type="entry name" value="GLUCAN ENDO-1,3-BETA-D-GLUCOSIDASE 2"/>
    <property type="match status" value="1"/>
</dbReference>
<reference evidence="14" key="1">
    <citation type="submission" date="2023-06" db="EMBL/GenBank/DDBJ databases">
        <title>Genome-scale phylogeny and comparative genomics of the fungal order Sordariales.</title>
        <authorList>
            <consortium name="Lawrence Berkeley National Laboratory"/>
            <person name="Hensen N."/>
            <person name="Bonometti L."/>
            <person name="Westerberg I."/>
            <person name="Brannstrom I.O."/>
            <person name="Guillou S."/>
            <person name="Cros-Aarteil S."/>
            <person name="Calhoun S."/>
            <person name="Haridas S."/>
            <person name="Kuo A."/>
            <person name="Mondo S."/>
            <person name="Pangilinan J."/>
            <person name="Riley R."/>
            <person name="LaButti K."/>
            <person name="Andreopoulos B."/>
            <person name="Lipzen A."/>
            <person name="Chen C."/>
            <person name="Yanf M."/>
            <person name="Daum C."/>
            <person name="Ng V."/>
            <person name="Clum A."/>
            <person name="Steindorff A."/>
            <person name="Ohm R."/>
            <person name="Martin F."/>
            <person name="Silar P."/>
            <person name="Natvig D."/>
            <person name="Lalanne C."/>
            <person name="Gautier V."/>
            <person name="Ament-velasquez S.L."/>
            <person name="Kruys A."/>
            <person name="Hutchinson M.I."/>
            <person name="Powell A.J."/>
            <person name="Barry K."/>
            <person name="Miller A.N."/>
            <person name="Grigoriev I.V."/>
            <person name="Debuchy R."/>
            <person name="Gladieux P."/>
            <person name="Thoren M.H."/>
            <person name="Johannesson H."/>
        </authorList>
    </citation>
    <scope>NUCLEOTIDE SEQUENCE</scope>
    <source>
        <strain evidence="14">SMH3391-2</strain>
    </source>
</reference>
<feature type="compositionally biased region" description="Polar residues" evidence="9">
    <location>
        <begin position="36"/>
        <end position="51"/>
    </location>
</feature>
<evidence type="ECO:0000256" key="8">
    <source>
        <dbReference type="ARBA" id="ARBA00023326"/>
    </source>
</evidence>
<accession>A0AA39X817</accession>
<evidence type="ECO:0000256" key="7">
    <source>
        <dbReference type="ARBA" id="ARBA00023316"/>
    </source>
</evidence>
<dbReference type="Pfam" id="PF17652">
    <property type="entry name" value="Glyco_hydro81C"/>
    <property type="match status" value="1"/>
</dbReference>
<keyword evidence="8" id="KW-0624">Polysaccharide degradation</keyword>
<keyword evidence="15" id="KW-1185">Reference proteome</keyword>
<dbReference type="EC" id="3.2.1.39" evidence="3"/>
<dbReference type="GO" id="GO:0000272">
    <property type="term" value="P:polysaccharide catabolic process"/>
    <property type="evidence" value="ECO:0007669"/>
    <property type="project" value="UniProtKB-KW"/>
</dbReference>
<comment type="catalytic activity">
    <reaction evidence="1">
        <text>Hydrolysis of (1-&gt;3)-beta-D-glucosidic linkages in (1-&gt;3)-beta-D-glucans.</text>
        <dbReference type="EC" id="3.2.1.39"/>
    </reaction>
</comment>
<feature type="transmembrane region" description="Helical" evidence="10">
    <location>
        <begin position="856"/>
        <end position="878"/>
    </location>
</feature>